<dbReference type="Proteomes" id="UP000184073">
    <property type="component" value="Unassembled WGS sequence"/>
</dbReference>
<evidence type="ECO:0000313" key="3">
    <source>
        <dbReference type="Proteomes" id="UP000184073"/>
    </source>
</evidence>
<feature type="region of interest" description="Disordered" evidence="1">
    <location>
        <begin position="395"/>
        <end position="421"/>
    </location>
</feature>
<dbReference type="RefSeq" id="XP_040670095.1">
    <property type="nucleotide sequence ID" value="XM_040809215.1"/>
</dbReference>
<evidence type="ECO:0000256" key="1">
    <source>
        <dbReference type="SAM" id="MobiDB-lite"/>
    </source>
</evidence>
<dbReference type="STRING" id="1036611.A0A1L9PS62"/>
<gene>
    <name evidence="2" type="ORF">ASPVEDRAFT_196628</name>
</gene>
<dbReference type="OrthoDB" id="5229017at2759"/>
<evidence type="ECO:0000313" key="2">
    <source>
        <dbReference type="EMBL" id="OJJ04333.1"/>
    </source>
</evidence>
<keyword evidence="3" id="KW-1185">Reference proteome</keyword>
<dbReference type="GeneID" id="63724726"/>
<dbReference type="VEuPathDB" id="FungiDB:ASPVEDRAFT_196628"/>
<proteinExistence type="predicted"/>
<dbReference type="EMBL" id="KV878131">
    <property type="protein sequence ID" value="OJJ04333.1"/>
    <property type="molecule type" value="Genomic_DNA"/>
</dbReference>
<sequence>MKTDSCSVPIMLDLQGLTYEDIAKLNPFYEEYKTFWDYSRDVSDHSLRPGVLSPSASLPSFTSGSDLSLPDDMDVSPLFCPKGLPGSPFPPIPLSPRPIFHSGGEYRPTLDESHDLELSQVAIVDGEETMGRPLSPVPECTEDLEPGQELDLINYALGNMRSSHKQLFGTNGWLGCTAELPPTTEPKYKKVIGFGKKLKQHVGDIATDMAKAHPLSLPFSTPRQLKVLPKSTVAISIDPTTQAQLYSELEVMICVSANRFLIQQHNEGRISKESIRKVNNFWGSKNRPKVVEFQFDQATQRQLILSNVRTMNFNGESSTNPVALHSNLHNWKAIVKEMSVRTFCSPDSVIRKHMHDIQKLLDMLGAPVATFLAFEELQMRALLLMKEQRTKKYLSESGHSILSGPSSSGPSMSPRTSHSSH</sequence>
<protein>
    <submittedName>
        <fullName evidence="2">Uncharacterized protein</fullName>
    </submittedName>
</protein>
<name>A0A1L9PS62_ASPVE</name>
<dbReference type="AlphaFoldDB" id="A0A1L9PS62"/>
<organism evidence="2 3">
    <name type="scientific">Aspergillus versicolor CBS 583.65</name>
    <dbReference type="NCBI Taxonomy" id="1036611"/>
    <lineage>
        <taxon>Eukaryota</taxon>
        <taxon>Fungi</taxon>
        <taxon>Dikarya</taxon>
        <taxon>Ascomycota</taxon>
        <taxon>Pezizomycotina</taxon>
        <taxon>Eurotiomycetes</taxon>
        <taxon>Eurotiomycetidae</taxon>
        <taxon>Eurotiales</taxon>
        <taxon>Aspergillaceae</taxon>
        <taxon>Aspergillus</taxon>
        <taxon>Aspergillus subgen. Nidulantes</taxon>
    </lineage>
</organism>
<accession>A0A1L9PS62</accession>
<reference evidence="3" key="1">
    <citation type="journal article" date="2017" name="Genome Biol.">
        <title>Comparative genomics reveals high biological diversity and specific adaptations in the industrially and medically important fungal genus Aspergillus.</title>
        <authorList>
            <person name="de Vries R.P."/>
            <person name="Riley R."/>
            <person name="Wiebenga A."/>
            <person name="Aguilar-Osorio G."/>
            <person name="Amillis S."/>
            <person name="Uchima C.A."/>
            <person name="Anderluh G."/>
            <person name="Asadollahi M."/>
            <person name="Askin M."/>
            <person name="Barry K."/>
            <person name="Battaglia E."/>
            <person name="Bayram O."/>
            <person name="Benocci T."/>
            <person name="Braus-Stromeyer S.A."/>
            <person name="Caldana C."/>
            <person name="Canovas D."/>
            <person name="Cerqueira G.C."/>
            <person name="Chen F."/>
            <person name="Chen W."/>
            <person name="Choi C."/>
            <person name="Clum A."/>
            <person name="Dos Santos R.A."/>
            <person name="Damasio A.R."/>
            <person name="Diallinas G."/>
            <person name="Emri T."/>
            <person name="Fekete E."/>
            <person name="Flipphi M."/>
            <person name="Freyberg S."/>
            <person name="Gallo A."/>
            <person name="Gournas C."/>
            <person name="Habgood R."/>
            <person name="Hainaut M."/>
            <person name="Harispe M.L."/>
            <person name="Henrissat B."/>
            <person name="Hilden K.S."/>
            <person name="Hope R."/>
            <person name="Hossain A."/>
            <person name="Karabika E."/>
            <person name="Karaffa L."/>
            <person name="Karanyi Z."/>
            <person name="Krasevec N."/>
            <person name="Kuo A."/>
            <person name="Kusch H."/>
            <person name="LaButti K."/>
            <person name="Lagendijk E.L."/>
            <person name="Lapidus A."/>
            <person name="Levasseur A."/>
            <person name="Lindquist E."/>
            <person name="Lipzen A."/>
            <person name="Logrieco A.F."/>
            <person name="MacCabe A."/>
            <person name="Maekelae M.R."/>
            <person name="Malavazi I."/>
            <person name="Melin P."/>
            <person name="Meyer V."/>
            <person name="Mielnichuk N."/>
            <person name="Miskei M."/>
            <person name="Molnar A.P."/>
            <person name="Mule G."/>
            <person name="Ngan C.Y."/>
            <person name="Orejas M."/>
            <person name="Orosz E."/>
            <person name="Ouedraogo J.P."/>
            <person name="Overkamp K.M."/>
            <person name="Park H.-S."/>
            <person name="Perrone G."/>
            <person name="Piumi F."/>
            <person name="Punt P.J."/>
            <person name="Ram A.F."/>
            <person name="Ramon A."/>
            <person name="Rauscher S."/>
            <person name="Record E."/>
            <person name="Riano-Pachon D.M."/>
            <person name="Robert V."/>
            <person name="Roehrig J."/>
            <person name="Ruller R."/>
            <person name="Salamov A."/>
            <person name="Salih N.S."/>
            <person name="Samson R.A."/>
            <person name="Sandor E."/>
            <person name="Sanguinetti M."/>
            <person name="Schuetze T."/>
            <person name="Sepcic K."/>
            <person name="Shelest E."/>
            <person name="Sherlock G."/>
            <person name="Sophianopoulou V."/>
            <person name="Squina F.M."/>
            <person name="Sun H."/>
            <person name="Susca A."/>
            <person name="Todd R.B."/>
            <person name="Tsang A."/>
            <person name="Unkles S.E."/>
            <person name="van de Wiele N."/>
            <person name="van Rossen-Uffink D."/>
            <person name="Oliveira J.V."/>
            <person name="Vesth T.C."/>
            <person name="Visser J."/>
            <person name="Yu J.-H."/>
            <person name="Zhou M."/>
            <person name="Andersen M.R."/>
            <person name="Archer D.B."/>
            <person name="Baker S.E."/>
            <person name="Benoit I."/>
            <person name="Brakhage A.A."/>
            <person name="Braus G.H."/>
            <person name="Fischer R."/>
            <person name="Frisvad J.C."/>
            <person name="Goldman G.H."/>
            <person name="Houbraken J."/>
            <person name="Oakley B."/>
            <person name="Pocsi I."/>
            <person name="Scazzocchio C."/>
            <person name="Seiboth B."/>
            <person name="vanKuyk P.A."/>
            <person name="Wortman J."/>
            <person name="Dyer P.S."/>
            <person name="Grigoriev I.V."/>
        </authorList>
    </citation>
    <scope>NUCLEOTIDE SEQUENCE [LARGE SCALE GENOMIC DNA]</scope>
    <source>
        <strain evidence="3">CBS 583.65</strain>
    </source>
</reference>